<dbReference type="SFLD" id="SFLDG00178">
    <property type="entry name" value="enolase"/>
    <property type="match status" value="1"/>
</dbReference>
<feature type="domain" description="Enolase C-terminal TIM barrel" evidence="12">
    <location>
        <begin position="143"/>
        <end position="418"/>
    </location>
</feature>
<evidence type="ECO:0000313" key="14">
    <source>
        <dbReference type="EMBL" id="KKS56626.1"/>
    </source>
</evidence>
<evidence type="ECO:0000256" key="7">
    <source>
        <dbReference type="ARBA" id="ARBA00023152"/>
    </source>
</evidence>
<comment type="caution">
    <text evidence="9">Lacks conserved residue(s) required for the propagation of feature annotation.</text>
</comment>
<comment type="cofactor">
    <cofactor evidence="9">
        <name>Mg(2+)</name>
        <dbReference type="ChEBI" id="CHEBI:18420"/>
    </cofactor>
    <text evidence="9">Binds a second Mg(2+) ion via substrate during catalysis.</text>
</comment>
<gene>
    <name evidence="9" type="primary">eno</name>
    <name evidence="14" type="ORF">UV20_C0008G0002</name>
</gene>
<feature type="active site" description="Proton acceptor" evidence="9 10">
    <location>
        <position position="342"/>
    </location>
</feature>
<dbReference type="CDD" id="cd03313">
    <property type="entry name" value="enolase"/>
    <property type="match status" value="1"/>
</dbReference>
<evidence type="ECO:0000256" key="2">
    <source>
        <dbReference type="ARBA" id="ARBA00009604"/>
    </source>
</evidence>
<feature type="binding site" evidence="9 11">
    <location>
        <position position="290"/>
    </location>
    <ligand>
        <name>Mg(2+)</name>
        <dbReference type="ChEBI" id="CHEBI:18420"/>
    </ligand>
</feature>
<evidence type="ECO:0000313" key="15">
    <source>
        <dbReference type="Proteomes" id="UP000034837"/>
    </source>
</evidence>
<accession>A0A0G1CD74</accession>
<comment type="function">
    <text evidence="9">Catalyzes the reversible conversion of 2-phosphoglycerate (2-PG) into phosphoenolpyruvate (PEP). It is essential for the degradation of carbohydrates via glycolysis.</text>
</comment>
<proteinExistence type="inferred from homology"/>
<dbReference type="SMART" id="SM01192">
    <property type="entry name" value="Enolase_C"/>
    <property type="match status" value="1"/>
</dbReference>
<dbReference type="PANTHER" id="PTHR11902">
    <property type="entry name" value="ENOLASE"/>
    <property type="match status" value="1"/>
</dbReference>
<dbReference type="GO" id="GO:0000287">
    <property type="term" value="F:magnesium ion binding"/>
    <property type="evidence" value="ECO:0007669"/>
    <property type="project" value="UniProtKB-UniRule"/>
</dbReference>
<feature type="binding site" evidence="9 11">
    <location>
        <position position="317"/>
    </location>
    <ligand>
        <name>Mg(2+)</name>
        <dbReference type="ChEBI" id="CHEBI:18420"/>
    </ligand>
</feature>
<keyword evidence="6 9" id="KW-0460">Magnesium</keyword>
<feature type="binding site" evidence="9">
    <location>
        <position position="342"/>
    </location>
    <ligand>
        <name>(2R)-2-phosphoglycerate</name>
        <dbReference type="ChEBI" id="CHEBI:58289"/>
    </ligand>
</feature>
<feature type="active site" description="Proton donor" evidence="9 10">
    <location>
        <position position="209"/>
    </location>
</feature>
<evidence type="ECO:0000256" key="4">
    <source>
        <dbReference type="ARBA" id="ARBA00017068"/>
    </source>
</evidence>
<protein>
    <recommendedName>
        <fullName evidence="4 9">Enolase</fullName>
        <ecNumber evidence="3 9">4.2.1.11</ecNumber>
    </recommendedName>
    <alternativeName>
        <fullName evidence="9">2-phospho-D-glycerate hydro-lyase</fullName>
    </alternativeName>
    <alternativeName>
        <fullName evidence="9">2-phosphoglycerate dehydratase</fullName>
    </alternativeName>
</protein>
<dbReference type="InterPro" id="IPR020809">
    <property type="entry name" value="Enolase_CS"/>
</dbReference>
<keyword evidence="9 11" id="KW-0479">Metal-binding</keyword>
<evidence type="ECO:0000256" key="9">
    <source>
        <dbReference type="HAMAP-Rule" id="MF_00318"/>
    </source>
</evidence>
<dbReference type="EC" id="4.2.1.11" evidence="3 9"/>
<dbReference type="Gene3D" id="3.30.390.10">
    <property type="entry name" value="Enolase-like, N-terminal domain"/>
    <property type="match status" value="1"/>
</dbReference>
<dbReference type="PATRIC" id="fig|1619039.3.peg.880"/>
<dbReference type="SFLD" id="SFLDS00001">
    <property type="entry name" value="Enolase"/>
    <property type="match status" value="1"/>
</dbReference>
<evidence type="ECO:0000259" key="12">
    <source>
        <dbReference type="SMART" id="SM01192"/>
    </source>
</evidence>
<reference evidence="14 15" key="1">
    <citation type="journal article" date="2015" name="Nature">
        <title>rRNA introns, odd ribosomes, and small enigmatic genomes across a large radiation of phyla.</title>
        <authorList>
            <person name="Brown C.T."/>
            <person name="Hug L.A."/>
            <person name="Thomas B.C."/>
            <person name="Sharon I."/>
            <person name="Castelle C.J."/>
            <person name="Singh A."/>
            <person name="Wilkins M.J."/>
            <person name="Williams K.H."/>
            <person name="Banfield J.F."/>
        </authorList>
    </citation>
    <scope>NUCLEOTIDE SEQUENCE [LARGE SCALE GENOMIC DNA]</scope>
</reference>
<dbReference type="GO" id="GO:0006096">
    <property type="term" value="P:glycolytic process"/>
    <property type="evidence" value="ECO:0007669"/>
    <property type="project" value="UniProtKB-UniRule"/>
</dbReference>
<evidence type="ECO:0000256" key="8">
    <source>
        <dbReference type="ARBA" id="ARBA00023239"/>
    </source>
</evidence>
<dbReference type="GO" id="GO:0005576">
    <property type="term" value="C:extracellular region"/>
    <property type="evidence" value="ECO:0007669"/>
    <property type="project" value="UniProtKB-SubCell"/>
</dbReference>
<evidence type="ECO:0000256" key="5">
    <source>
        <dbReference type="ARBA" id="ARBA00022525"/>
    </source>
</evidence>
<evidence type="ECO:0000256" key="10">
    <source>
        <dbReference type="PIRSR" id="PIRSR001400-1"/>
    </source>
</evidence>
<comment type="pathway">
    <text evidence="1 9">Carbohydrate degradation; glycolysis; pyruvate from D-glyceraldehyde 3-phosphate: step 4/5.</text>
</comment>
<dbReference type="HAMAP" id="MF_00318">
    <property type="entry name" value="Enolase"/>
    <property type="match status" value="1"/>
</dbReference>
<dbReference type="Pfam" id="PF00113">
    <property type="entry name" value="Enolase_C"/>
    <property type="match status" value="1"/>
</dbReference>
<dbReference type="GO" id="GO:0009986">
    <property type="term" value="C:cell surface"/>
    <property type="evidence" value="ECO:0007669"/>
    <property type="project" value="UniProtKB-SubCell"/>
</dbReference>
<dbReference type="PRINTS" id="PR00148">
    <property type="entry name" value="ENOLASE"/>
</dbReference>
<dbReference type="EMBL" id="LCDO01000008">
    <property type="protein sequence ID" value="KKS56626.1"/>
    <property type="molecule type" value="Genomic_DNA"/>
</dbReference>
<feature type="binding site" evidence="9">
    <location>
        <position position="167"/>
    </location>
    <ligand>
        <name>(2R)-2-phosphoglycerate</name>
        <dbReference type="ChEBI" id="CHEBI:58289"/>
    </ligand>
</feature>
<evidence type="ECO:0000256" key="1">
    <source>
        <dbReference type="ARBA" id="ARBA00005031"/>
    </source>
</evidence>
<dbReference type="AlphaFoldDB" id="A0A0G1CD74"/>
<comment type="cofactor">
    <cofactor evidence="11">
        <name>Mg(2+)</name>
        <dbReference type="ChEBI" id="CHEBI:18420"/>
    </cofactor>
    <text evidence="11">Mg(2+) is required for catalysis and for stabilizing the dimer.</text>
</comment>
<dbReference type="PIRSF" id="PIRSF001400">
    <property type="entry name" value="Enolase"/>
    <property type="match status" value="1"/>
</dbReference>
<name>A0A0G1CD74_9BACT</name>
<evidence type="ECO:0000259" key="13">
    <source>
        <dbReference type="SMART" id="SM01193"/>
    </source>
</evidence>
<dbReference type="GO" id="GO:0000015">
    <property type="term" value="C:phosphopyruvate hydratase complex"/>
    <property type="evidence" value="ECO:0007669"/>
    <property type="project" value="InterPro"/>
</dbReference>
<feature type="binding site" evidence="9">
    <location>
        <position position="394"/>
    </location>
    <ligand>
        <name>(2R)-2-phosphoglycerate</name>
        <dbReference type="ChEBI" id="CHEBI:58289"/>
    </ligand>
</feature>
<dbReference type="GO" id="GO:0004634">
    <property type="term" value="F:phosphopyruvate hydratase activity"/>
    <property type="evidence" value="ECO:0007669"/>
    <property type="project" value="UniProtKB-UniRule"/>
</dbReference>
<keyword evidence="8 9" id="KW-0456">Lyase</keyword>
<comment type="catalytic activity">
    <reaction evidence="9">
        <text>(2R)-2-phosphoglycerate = phosphoenolpyruvate + H2O</text>
        <dbReference type="Rhea" id="RHEA:10164"/>
        <dbReference type="ChEBI" id="CHEBI:15377"/>
        <dbReference type="ChEBI" id="CHEBI:58289"/>
        <dbReference type="ChEBI" id="CHEBI:58702"/>
        <dbReference type="EC" id="4.2.1.11"/>
    </reaction>
</comment>
<evidence type="ECO:0000256" key="6">
    <source>
        <dbReference type="ARBA" id="ARBA00022842"/>
    </source>
</evidence>
<evidence type="ECO:0000256" key="11">
    <source>
        <dbReference type="PIRSR" id="PIRSR001400-3"/>
    </source>
</evidence>
<dbReference type="PROSITE" id="PS00164">
    <property type="entry name" value="ENOLASE"/>
    <property type="match status" value="1"/>
</dbReference>
<comment type="subcellular location">
    <subcellularLocation>
        <location evidence="9">Cytoplasm</location>
    </subcellularLocation>
    <subcellularLocation>
        <location evidence="9">Secreted</location>
    </subcellularLocation>
    <subcellularLocation>
        <location evidence="9">Cell surface</location>
    </subcellularLocation>
    <text evidence="9">Fractions of enolase are present in both the cytoplasm and on the cell surface.</text>
</comment>
<keyword evidence="7 9" id="KW-0324">Glycolysis</keyword>
<dbReference type="InterPro" id="IPR036849">
    <property type="entry name" value="Enolase-like_C_sf"/>
</dbReference>
<dbReference type="PANTHER" id="PTHR11902:SF1">
    <property type="entry name" value="ENOLASE"/>
    <property type="match status" value="1"/>
</dbReference>
<dbReference type="SFLD" id="SFLDF00002">
    <property type="entry name" value="enolase"/>
    <property type="match status" value="1"/>
</dbReference>
<organism evidence="14 15">
    <name type="scientific">Candidatus Magasanikbacteria bacterium GW2011_GWA2_42_32</name>
    <dbReference type="NCBI Taxonomy" id="1619039"/>
    <lineage>
        <taxon>Bacteria</taxon>
        <taxon>Candidatus Magasanikiibacteriota</taxon>
    </lineage>
</organism>
<dbReference type="Gene3D" id="3.20.20.120">
    <property type="entry name" value="Enolase-like C-terminal domain"/>
    <property type="match status" value="1"/>
</dbReference>
<dbReference type="SMART" id="SM01193">
    <property type="entry name" value="Enolase_N"/>
    <property type="match status" value="1"/>
</dbReference>
<evidence type="ECO:0000256" key="3">
    <source>
        <dbReference type="ARBA" id="ARBA00012058"/>
    </source>
</evidence>
<dbReference type="SUPFAM" id="SSF51604">
    <property type="entry name" value="Enolase C-terminal domain-like"/>
    <property type="match status" value="1"/>
</dbReference>
<feature type="domain" description="Enolase N-terminal" evidence="13">
    <location>
        <begin position="3"/>
        <end position="133"/>
    </location>
</feature>
<sequence>MRIIKIHAREILSSGGTPSLEAKVFLDDGSVGIASVPFGVSAGSHEATVLLDGDPKRYGGEGMLKAVANINKKIAPKLIGLNSCDQQKIDQIMIDLDGTSGKSRLGGNAILGVSLACARAAALSKKKPLYAYLREIFKLPYKNFKLPRPMMVVIEGGKHATNSTDLQEYIITPIGGKNVRECVRYGAEVYLALKRVLQEKNLNANVGNEGAFAPPGLQNNETPWELILEAIKKAGYEAGKDIMLSADPATSEIFENGKYHLPKTDENLSSKQMIEYFKKWVQKYPLLTLEDPLAEDDWDNWQLIMKELGQKIRIIGDDLTVTNPERLAKAIKLKAINAILIKLNQIGTLTEAIQTIEMAHKEKFWSVVSHRGGGETCDTFMIDLAVATNSEFVKVGVSRGERTEKYNRLMEIEEELEK</sequence>
<comment type="caution">
    <text evidence="14">The sequence shown here is derived from an EMBL/GenBank/DDBJ whole genome shotgun (WGS) entry which is preliminary data.</text>
</comment>
<dbReference type="UniPathway" id="UPA00109">
    <property type="reaction ID" value="UER00187"/>
</dbReference>
<keyword evidence="5 9" id="KW-0964">Secreted</keyword>
<dbReference type="InterPro" id="IPR000941">
    <property type="entry name" value="Enolase"/>
</dbReference>
<dbReference type="Proteomes" id="UP000034837">
    <property type="component" value="Unassembled WGS sequence"/>
</dbReference>
<dbReference type="NCBIfam" id="TIGR01060">
    <property type="entry name" value="eno"/>
    <property type="match status" value="1"/>
</dbReference>
<keyword evidence="9" id="KW-0963">Cytoplasm</keyword>
<dbReference type="SUPFAM" id="SSF54826">
    <property type="entry name" value="Enolase N-terminal domain-like"/>
    <property type="match status" value="1"/>
</dbReference>
<dbReference type="InterPro" id="IPR029017">
    <property type="entry name" value="Enolase-like_N"/>
</dbReference>
<dbReference type="InterPro" id="IPR020810">
    <property type="entry name" value="Enolase_C"/>
</dbReference>
<dbReference type="InterPro" id="IPR020811">
    <property type="entry name" value="Enolase_N"/>
</dbReference>
<feature type="binding site" evidence="9 11">
    <location>
        <position position="247"/>
    </location>
    <ligand>
        <name>Mg(2+)</name>
        <dbReference type="ChEBI" id="CHEBI:18420"/>
    </ligand>
</feature>
<dbReference type="Pfam" id="PF03952">
    <property type="entry name" value="Enolase_N"/>
    <property type="match status" value="1"/>
</dbReference>
<comment type="similarity">
    <text evidence="2 9">Belongs to the enolase family.</text>
</comment>